<reference evidence="7 8" key="1">
    <citation type="submission" date="2017-12" db="EMBL/GenBank/DDBJ databases">
        <title>Confluentibacter flavum sp. nov., isolated from the saline lake.</title>
        <authorList>
            <person name="Yu L."/>
        </authorList>
    </citation>
    <scope>NUCLEOTIDE SEQUENCE [LARGE SCALE GENOMIC DNA]</scope>
    <source>
        <strain evidence="7 8">3B</strain>
    </source>
</reference>
<keyword evidence="8" id="KW-1185">Reference proteome</keyword>
<organism evidence="7 8">
    <name type="scientific">Confluentibacter flavum</name>
    <dbReference type="NCBI Taxonomy" id="1909700"/>
    <lineage>
        <taxon>Bacteria</taxon>
        <taxon>Pseudomonadati</taxon>
        <taxon>Bacteroidota</taxon>
        <taxon>Flavobacteriia</taxon>
        <taxon>Flavobacteriales</taxon>
        <taxon>Flavobacteriaceae</taxon>
        <taxon>Confluentibacter</taxon>
    </lineage>
</organism>
<feature type="transmembrane region" description="Helical" evidence="6">
    <location>
        <begin position="21"/>
        <end position="38"/>
    </location>
</feature>
<feature type="transmembrane region" description="Helical" evidence="6">
    <location>
        <begin position="94"/>
        <end position="120"/>
    </location>
</feature>
<feature type="transmembrane region" description="Helical" evidence="6">
    <location>
        <begin position="403"/>
        <end position="421"/>
    </location>
</feature>
<keyword evidence="5 6" id="KW-0472">Membrane</keyword>
<dbReference type="CDD" id="cd13125">
    <property type="entry name" value="MATE_like_10"/>
    <property type="match status" value="1"/>
</dbReference>
<comment type="caution">
    <text evidence="7">The sequence shown here is derived from an EMBL/GenBank/DDBJ whole genome shotgun (WGS) entry which is preliminary data.</text>
</comment>
<feature type="transmembrane region" description="Helical" evidence="6">
    <location>
        <begin position="166"/>
        <end position="185"/>
    </location>
</feature>
<feature type="transmembrane region" description="Helical" evidence="6">
    <location>
        <begin position="231"/>
        <end position="254"/>
    </location>
</feature>
<evidence type="ECO:0008006" key="9">
    <source>
        <dbReference type="Google" id="ProtNLM"/>
    </source>
</evidence>
<dbReference type="InterPro" id="IPR050833">
    <property type="entry name" value="Poly_Biosynth_Transport"/>
</dbReference>
<feature type="transmembrane region" description="Helical" evidence="6">
    <location>
        <begin position="191"/>
        <end position="210"/>
    </location>
</feature>
<dbReference type="PANTHER" id="PTHR30250:SF30">
    <property type="entry name" value="LIPID III FLIPPASE"/>
    <property type="match status" value="1"/>
</dbReference>
<evidence type="ECO:0000256" key="3">
    <source>
        <dbReference type="ARBA" id="ARBA00022692"/>
    </source>
</evidence>
<gene>
    <name evidence="7" type="ORF">CSW08_17955</name>
</gene>
<keyword evidence="4 6" id="KW-1133">Transmembrane helix</keyword>
<dbReference type="PANTHER" id="PTHR30250">
    <property type="entry name" value="PST FAMILY PREDICTED COLANIC ACID TRANSPORTER"/>
    <property type="match status" value="1"/>
</dbReference>
<accession>A0A2N3HF88</accession>
<feature type="transmembrane region" description="Helical" evidence="6">
    <location>
        <begin position="312"/>
        <end position="334"/>
    </location>
</feature>
<feature type="transmembrane region" description="Helical" evidence="6">
    <location>
        <begin position="132"/>
        <end position="154"/>
    </location>
</feature>
<evidence type="ECO:0000313" key="8">
    <source>
        <dbReference type="Proteomes" id="UP000233435"/>
    </source>
</evidence>
<evidence type="ECO:0000256" key="4">
    <source>
        <dbReference type="ARBA" id="ARBA00022989"/>
    </source>
</evidence>
<keyword evidence="2" id="KW-1003">Cell membrane</keyword>
<comment type="subcellular location">
    <subcellularLocation>
        <location evidence="1">Cell membrane</location>
        <topology evidence="1">Multi-pass membrane protein</topology>
    </subcellularLocation>
</comment>
<evidence type="ECO:0000313" key="7">
    <source>
        <dbReference type="EMBL" id="PKQ43553.1"/>
    </source>
</evidence>
<evidence type="ECO:0000256" key="5">
    <source>
        <dbReference type="ARBA" id="ARBA00023136"/>
    </source>
</evidence>
<feature type="transmembrane region" description="Helical" evidence="6">
    <location>
        <begin position="44"/>
        <end position="62"/>
    </location>
</feature>
<dbReference type="Pfam" id="PF01943">
    <property type="entry name" value="Polysacc_synt"/>
    <property type="match status" value="1"/>
</dbReference>
<dbReference type="EMBL" id="PJEO01000057">
    <property type="protein sequence ID" value="PKQ43553.1"/>
    <property type="molecule type" value="Genomic_DNA"/>
</dbReference>
<proteinExistence type="predicted"/>
<evidence type="ECO:0000256" key="6">
    <source>
        <dbReference type="SAM" id="Phobius"/>
    </source>
</evidence>
<feature type="transmembrane region" description="Helical" evidence="6">
    <location>
        <begin position="274"/>
        <end position="291"/>
    </location>
</feature>
<dbReference type="GO" id="GO:0005886">
    <property type="term" value="C:plasma membrane"/>
    <property type="evidence" value="ECO:0007669"/>
    <property type="project" value="UniProtKB-SubCell"/>
</dbReference>
<dbReference type="InterPro" id="IPR002797">
    <property type="entry name" value="Polysacc_synth"/>
</dbReference>
<feature type="transmembrane region" description="Helical" evidence="6">
    <location>
        <begin position="380"/>
        <end position="397"/>
    </location>
</feature>
<evidence type="ECO:0000256" key="2">
    <source>
        <dbReference type="ARBA" id="ARBA00022475"/>
    </source>
</evidence>
<dbReference type="GO" id="GO:0009246">
    <property type="term" value="P:enterobacterial common antigen biosynthetic process"/>
    <property type="evidence" value="ECO:0007669"/>
    <property type="project" value="InterPro"/>
</dbReference>
<name>A0A2N3HF88_9FLAO</name>
<feature type="transmembrane region" description="Helical" evidence="6">
    <location>
        <begin position="346"/>
        <end position="368"/>
    </location>
</feature>
<dbReference type="InterPro" id="IPR044550">
    <property type="entry name" value="WzxE"/>
</dbReference>
<protein>
    <recommendedName>
        <fullName evidence="9">O-antigen translocase</fullName>
    </recommendedName>
</protein>
<sequence length="432" mass="49314">MKIKNLNKIFNNILNNNLIKLGLFNSVSITIKILASIISSKALAFFLGPSGLAIVGIYKEFFNMTTNMSSLGLQRGIIRYAAELKSKPNELKTFISTANLIGIFASILMAFFLFLFSSFININLFPNDDFNLVIKILAFLMPISVFSVFFLSFLNGLGYANHIVKINISLYILNMIILVILTYFYNTKGALIGISLVYVLQLISILMFKPNAFSYATVNLNIFSNNYFRKLVGYTIMTIFSLMLFPFISILIRSEIIDLLGEDAAGFWEAMKRISENYLLFASSLVILSVLPKLSEKDSDFKSIVWRFYKSILPLFVIGLFIIFILKDFIIQLFYSKEFLPTTVLFKWYTIGDLFRISGIVLAANFYANRDIKGYIFTDMFLASVMYVSTILLLRSYGLVGGAFAYFISYFLYFILLIIVFRKKLFLEKAQS</sequence>
<dbReference type="Proteomes" id="UP000233435">
    <property type="component" value="Unassembled WGS sequence"/>
</dbReference>
<keyword evidence="3 6" id="KW-0812">Transmembrane</keyword>
<evidence type="ECO:0000256" key="1">
    <source>
        <dbReference type="ARBA" id="ARBA00004651"/>
    </source>
</evidence>
<dbReference type="AlphaFoldDB" id="A0A2N3HF88"/>